<dbReference type="RefSeq" id="WP_374978348.1">
    <property type="nucleotide sequence ID" value="NZ_JAROBZ020000001.1"/>
</dbReference>
<evidence type="ECO:0000256" key="1">
    <source>
        <dbReference type="SAM" id="MobiDB-lite"/>
    </source>
</evidence>
<name>A0ABV4YVV3_9BACI</name>
<accession>A0ABV4YVV3</accession>
<proteinExistence type="predicted"/>
<organism evidence="2 3">
    <name type="scientific">Neobacillus driksii</name>
    <dbReference type="NCBI Taxonomy" id="3035913"/>
    <lineage>
        <taxon>Bacteria</taxon>
        <taxon>Bacillati</taxon>
        <taxon>Bacillota</taxon>
        <taxon>Bacilli</taxon>
        <taxon>Bacillales</taxon>
        <taxon>Bacillaceae</taxon>
        <taxon>Neobacillus</taxon>
    </lineage>
</organism>
<gene>
    <name evidence="2" type="ORF">P5G62_017850</name>
</gene>
<feature type="region of interest" description="Disordered" evidence="1">
    <location>
        <begin position="1"/>
        <end position="22"/>
    </location>
</feature>
<sequence>MTNQMEEKSMGNKNESTIENQEVKENQLSSFELVWKAAYEEVDEWAGRLNHRDEIFLNATKKFVEGVKRNQESSQAITEQFRKELLEWEKYAREELLMTTTTIQNFFPVKSYEEINRVVDDIQNKTTSLLTTPIRTLSSGQALDKYLDSVEQYLSFRKRSREKYIEGVKSTTNILYENQKIFVNLFEKQVKSALLPFQQYMKNASDSKS</sequence>
<evidence type="ECO:0000313" key="2">
    <source>
        <dbReference type="EMBL" id="MFB3168990.1"/>
    </source>
</evidence>
<dbReference type="EMBL" id="JAROBZ020000001">
    <property type="protein sequence ID" value="MFB3168990.1"/>
    <property type="molecule type" value="Genomic_DNA"/>
</dbReference>
<dbReference type="Proteomes" id="UP001241748">
    <property type="component" value="Unassembled WGS sequence"/>
</dbReference>
<keyword evidence="3" id="KW-1185">Reference proteome</keyword>
<evidence type="ECO:0008006" key="4">
    <source>
        <dbReference type="Google" id="ProtNLM"/>
    </source>
</evidence>
<comment type="caution">
    <text evidence="2">The sequence shown here is derived from an EMBL/GenBank/DDBJ whole genome shotgun (WGS) entry which is preliminary data.</text>
</comment>
<feature type="compositionally biased region" description="Polar residues" evidence="1">
    <location>
        <begin position="11"/>
        <end position="22"/>
    </location>
</feature>
<feature type="compositionally biased region" description="Basic and acidic residues" evidence="1">
    <location>
        <begin position="1"/>
        <end position="10"/>
    </location>
</feature>
<evidence type="ECO:0000313" key="3">
    <source>
        <dbReference type="Proteomes" id="UP001241748"/>
    </source>
</evidence>
<protein>
    <recommendedName>
        <fullName evidence="4">Polyhydroxyalkanoic acid inclusion protein PhaP</fullName>
    </recommendedName>
</protein>
<reference evidence="2 3" key="1">
    <citation type="submission" date="2024-05" db="EMBL/GenBank/DDBJ databases">
        <authorList>
            <person name="Venkateswaran K."/>
        </authorList>
    </citation>
    <scope>NUCLEOTIDE SEQUENCE [LARGE SCALE GENOMIC DNA]</scope>
    <source>
        <strain evidence="2 3">179-C4-2-HS</strain>
    </source>
</reference>